<name>A0A7D5REV7_9ARCH</name>
<dbReference type="InterPro" id="IPR019198">
    <property type="entry name" value="Beta_propeller_containing"/>
</dbReference>
<dbReference type="Proteomes" id="UP000509478">
    <property type="component" value="Chromosome"/>
</dbReference>
<organism evidence="1 2">
    <name type="scientific">Nitrosopumilus ureiphilus</name>
    <dbReference type="NCBI Taxonomy" id="1470067"/>
    <lineage>
        <taxon>Archaea</taxon>
        <taxon>Nitrososphaerota</taxon>
        <taxon>Nitrososphaeria</taxon>
        <taxon>Nitrosopumilales</taxon>
        <taxon>Nitrosopumilaceae</taxon>
        <taxon>Nitrosopumilus</taxon>
    </lineage>
</organism>
<keyword evidence="2" id="KW-1185">Reference proteome</keyword>
<dbReference type="EMBL" id="CP026995">
    <property type="protein sequence ID" value="QLH07363.1"/>
    <property type="molecule type" value="Genomic_DNA"/>
</dbReference>
<reference evidence="1 2" key="1">
    <citation type="submission" date="2018-02" db="EMBL/GenBank/DDBJ databases">
        <title>Complete genome of Nitrosopumilus ureaphilus PS0.</title>
        <authorList>
            <person name="Qin W."/>
            <person name="Zheng Y."/>
            <person name="Stahl D.A."/>
        </authorList>
    </citation>
    <scope>NUCLEOTIDE SEQUENCE [LARGE SCALE GENOMIC DNA]</scope>
    <source>
        <strain evidence="1 2">PS0</strain>
    </source>
</reference>
<protein>
    <submittedName>
        <fullName evidence="1">Copper amine oxidase</fullName>
    </submittedName>
</protein>
<dbReference type="KEGG" id="nue:C5F50_09995"/>
<evidence type="ECO:0000313" key="2">
    <source>
        <dbReference type="Proteomes" id="UP000509478"/>
    </source>
</evidence>
<dbReference type="RefSeq" id="WP_179371241.1">
    <property type="nucleotide sequence ID" value="NZ_CP026995.1"/>
</dbReference>
<dbReference type="GeneID" id="56068441"/>
<dbReference type="AlphaFoldDB" id="A0A7D5REV7"/>
<gene>
    <name evidence="1" type="ORF">C5F50_09995</name>
</gene>
<evidence type="ECO:0000313" key="1">
    <source>
        <dbReference type="EMBL" id="QLH07363.1"/>
    </source>
</evidence>
<sequence length="745" mass="83968">MSVKLVLFSALITLSIIGAIGLYSVIYADLQSLDAQQQRLLPDISVFDETAMPLEVFEGTQQLKQFSSDDEVREFLLKIRSLDSYVNYDDFRSTEWDSDSSLMFASSGMRAQLQSSSPSFARDWSTSAGSGTPFFDTRVDEEAYSGDNPAFSSTNVQVTGVDEPDYIKTDGKYIYVLQDRTLRIIDAYPAETAKIISKTTLDIKQQELHNMFLNGYRLVIFYTSSNSEKRIEELDNPTRRDIVTHAMILDVSDPISPKILKDYEVDGDFHDARMIGDYVYFISTMRAHHNNPVMPYITVHGSSGVVLDPDVFYFDNYESDYKFNTITAINIFDENFVNAKTFLMGSTNTIYTSQDGLYITYKKSISSAHHEAIKKDRFFNTLVPLLSKSVQDKINEIRNDSLIDSSKKHTLVTDILVNAYDSIGYVDKKTLFSNIGEQLAIYDSKVQQDLKNTAIHKIRISEGSIEHQAQGGVPGWLLNQFSMDKYKDSFRVVTTYDHYDGNGLTTRYNAVYVMDDEQLDTIGNLDGIAPNENVFASRFMGEKLYLVTFERIDPFFVIDLSSDTPKILGELKIPGFSTYLHPFDENHIVGIGRDADNFGIQQSGVKIALFDVSDVKKPSVVDDVVIGNSRAAGSEALDDHKAFFLDTNRGILSIPIYDKTDTPSENNSQNTWNGFYVYGLDPQSGFDLEGKIKHSGSKYVHSQTGYRTFYIGDALYTASPSAIKINALDDIQNEINSIRFDYPLE</sequence>
<proteinExistence type="predicted"/>
<accession>A0A7D5REV7</accession>
<dbReference type="OrthoDB" id="28968at2157"/>
<dbReference type="Pfam" id="PF09826">
    <property type="entry name" value="Beta_propel"/>
    <property type="match status" value="1"/>
</dbReference>